<evidence type="ECO:0000256" key="1">
    <source>
        <dbReference type="ARBA" id="ARBA00004442"/>
    </source>
</evidence>
<name>H1Y336_9SPHI</name>
<evidence type="ECO:0000259" key="6">
    <source>
        <dbReference type="Pfam" id="PF07980"/>
    </source>
</evidence>
<reference evidence="8" key="1">
    <citation type="submission" date="2011-09" db="EMBL/GenBank/DDBJ databases">
        <title>The permanent draft genome of Mucilaginibacter paludis DSM 18603.</title>
        <authorList>
            <consortium name="US DOE Joint Genome Institute (JGI-PGF)"/>
            <person name="Lucas S."/>
            <person name="Han J."/>
            <person name="Lapidus A."/>
            <person name="Bruce D."/>
            <person name="Goodwin L."/>
            <person name="Pitluck S."/>
            <person name="Peters L."/>
            <person name="Kyrpides N."/>
            <person name="Mavromatis K."/>
            <person name="Ivanova N."/>
            <person name="Mikhailova N."/>
            <person name="Held B."/>
            <person name="Detter J.C."/>
            <person name="Tapia R."/>
            <person name="Han C."/>
            <person name="Land M."/>
            <person name="Hauser L."/>
            <person name="Markowitz V."/>
            <person name="Cheng J.-F."/>
            <person name="Hugenholtz P."/>
            <person name="Woyke T."/>
            <person name="Wu D."/>
            <person name="Tindall B."/>
            <person name="Brambilla E."/>
            <person name="Klenk H.-P."/>
            <person name="Eisen J.A."/>
        </authorList>
    </citation>
    <scope>NUCLEOTIDE SEQUENCE [LARGE SCALE GENOMIC DNA]</scope>
    <source>
        <strain evidence="8">DSM 18603</strain>
    </source>
</reference>
<dbReference type="InterPro" id="IPR033985">
    <property type="entry name" value="SusD-like_N"/>
</dbReference>
<evidence type="ECO:0000256" key="2">
    <source>
        <dbReference type="ARBA" id="ARBA00006275"/>
    </source>
</evidence>
<evidence type="ECO:0000259" key="7">
    <source>
        <dbReference type="Pfam" id="PF14322"/>
    </source>
</evidence>
<evidence type="ECO:0000256" key="4">
    <source>
        <dbReference type="ARBA" id="ARBA00023136"/>
    </source>
</evidence>
<keyword evidence="3" id="KW-0732">Signal</keyword>
<dbReference type="Proteomes" id="UP000002774">
    <property type="component" value="Chromosome"/>
</dbReference>
<dbReference type="Pfam" id="PF07980">
    <property type="entry name" value="SusD_RagB"/>
    <property type="match status" value="1"/>
</dbReference>
<sequence length="502" mass="55428">MKKLTIYGLLLLCLVLGSCKKFLDEYSQDEIKPTTTTDLISLMYSDAYPYQTPTENFDLLTDDIQCNGLSKTTAGDQVSTYVTPLQNGTAMFKFDPTMFDVTSTIPSGADVYTTYYSKIKGCNVVMDQLPNVSGSDQDKNAIMGQCLFLRAFYYLKLVTIYAQPYNGSGVDASTSLGVPLVISSQVRDGSLTRNTLKEVYDQIETDLLKALDLLKANYTPTTTFRVGSTAAYCLLSRFYVYRGLDTDWDKAINYATLGLQQNSNLTSFNTFVSATNAIVNTGIYSSTNPETIWVYGSNPNSDVRYFPTVTSTYIPPYTVSASLSTLYTQNSTTSNYGDLRYRVYFNSFTGIGPYTTAKSVTNATYGSKGLRVAELYLNRAEAYARRLAKNGAAADGVQALADLNTLRATRFDTRSAAYTPVAITDATALFKFYQDERRRELCLEDGHRWVDIKRFGLAVTHVYTGADGLTATFTLAAGSKLYALPIPYTAINNNPGLVQNPR</sequence>
<feature type="domain" description="RagB/SusD" evidence="6">
    <location>
        <begin position="296"/>
        <end position="501"/>
    </location>
</feature>
<accession>H1Y336</accession>
<dbReference type="InterPro" id="IPR012944">
    <property type="entry name" value="SusD_RagB_dom"/>
</dbReference>
<dbReference type="RefSeq" id="WP_008509793.1">
    <property type="nucleotide sequence ID" value="NZ_CM001403.1"/>
</dbReference>
<dbReference type="AlphaFoldDB" id="H1Y336"/>
<dbReference type="OrthoDB" id="1094477at2"/>
<protein>
    <submittedName>
        <fullName evidence="8">RagB/SusD domain-containing protein</fullName>
    </submittedName>
</protein>
<gene>
    <name evidence="8" type="ORF">Mucpa_4769</name>
</gene>
<dbReference type="PROSITE" id="PS51257">
    <property type="entry name" value="PROKAR_LIPOPROTEIN"/>
    <property type="match status" value="1"/>
</dbReference>
<dbReference type="GO" id="GO:0009279">
    <property type="term" value="C:cell outer membrane"/>
    <property type="evidence" value="ECO:0007669"/>
    <property type="project" value="UniProtKB-SubCell"/>
</dbReference>
<evidence type="ECO:0000256" key="3">
    <source>
        <dbReference type="ARBA" id="ARBA00022729"/>
    </source>
</evidence>
<dbReference type="HOGENOM" id="CLU_015553_3_0_10"/>
<keyword evidence="4" id="KW-0472">Membrane</keyword>
<keyword evidence="5" id="KW-0998">Cell outer membrane</keyword>
<evidence type="ECO:0000256" key="5">
    <source>
        <dbReference type="ARBA" id="ARBA00023237"/>
    </source>
</evidence>
<dbReference type="Pfam" id="PF14322">
    <property type="entry name" value="SusD-like_3"/>
    <property type="match status" value="1"/>
</dbReference>
<organism evidence="8 9">
    <name type="scientific">Mucilaginibacter paludis DSM 18603</name>
    <dbReference type="NCBI Taxonomy" id="714943"/>
    <lineage>
        <taxon>Bacteria</taxon>
        <taxon>Pseudomonadati</taxon>
        <taxon>Bacteroidota</taxon>
        <taxon>Sphingobacteriia</taxon>
        <taxon>Sphingobacteriales</taxon>
        <taxon>Sphingobacteriaceae</taxon>
        <taxon>Mucilaginibacter</taxon>
    </lineage>
</organism>
<comment type="similarity">
    <text evidence="2">Belongs to the SusD family.</text>
</comment>
<dbReference type="STRING" id="714943.Mucpa_4769"/>
<proteinExistence type="inferred from homology"/>
<dbReference type="eggNOG" id="COG0388">
    <property type="taxonomic scope" value="Bacteria"/>
</dbReference>
<feature type="domain" description="SusD-like N-terminal" evidence="7">
    <location>
        <begin position="110"/>
        <end position="239"/>
    </location>
</feature>
<comment type="subcellular location">
    <subcellularLocation>
        <location evidence="1">Cell outer membrane</location>
    </subcellularLocation>
</comment>
<dbReference type="Gene3D" id="1.25.40.390">
    <property type="match status" value="1"/>
</dbReference>
<keyword evidence="9" id="KW-1185">Reference proteome</keyword>
<evidence type="ECO:0000313" key="8">
    <source>
        <dbReference type="EMBL" id="EHQ28854.1"/>
    </source>
</evidence>
<dbReference type="InterPro" id="IPR011990">
    <property type="entry name" value="TPR-like_helical_dom_sf"/>
</dbReference>
<dbReference type="EMBL" id="CM001403">
    <property type="protein sequence ID" value="EHQ28854.1"/>
    <property type="molecule type" value="Genomic_DNA"/>
</dbReference>
<dbReference type="SUPFAM" id="SSF48452">
    <property type="entry name" value="TPR-like"/>
    <property type="match status" value="1"/>
</dbReference>
<evidence type="ECO:0000313" key="9">
    <source>
        <dbReference type="Proteomes" id="UP000002774"/>
    </source>
</evidence>